<proteinExistence type="predicted"/>
<evidence type="ECO:0000313" key="3">
    <source>
        <dbReference type="Proteomes" id="UP000006692"/>
    </source>
</evidence>
<dbReference type="Proteomes" id="UP000006692">
    <property type="component" value="Chromosome"/>
</dbReference>
<feature type="compositionally biased region" description="Low complexity" evidence="1">
    <location>
        <begin position="40"/>
        <end position="64"/>
    </location>
</feature>
<dbReference type="STRING" id="994484.PSEBR_m1609"/>
<dbReference type="EMBL" id="CP002585">
    <property type="protein sequence ID" value="AEA71613.1"/>
    <property type="molecule type" value="Genomic_DNA"/>
</dbReference>
<gene>
    <name evidence="2" type="ORF">PSEBR_m1609</name>
</gene>
<dbReference type="HOGENOM" id="CLU_2510115_0_0_6"/>
<evidence type="ECO:0000256" key="1">
    <source>
        <dbReference type="SAM" id="MobiDB-lite"/>
    </source>
</evidence>
<dbReference type="KEGG" id="pba:PSEBR_m1609"/>
<sequence>MQGVKRPCIPALRVWALHQHQGYASPAPSPGPLATLAAAASGPALDADSGARSTSSASSVVGSDPTVPSLPHRDIPRTQSNQFLH</sequence>
<accession>F2KM70</accession>
<reference evidence="2 3" key="1">
    <citation type="journal article" date="2011" name="J. Bacteriol.">
        <title>Complete genome sequence of a beneficial plant root-associated bacterium, Pseudomonas brassicacearum.</title>
        <authorList>
            <person name="Ortet P."/>
            <person name="Barakat M."/>
            <person name="Lalaouna D."/>
            <person name="Fochesato S."/>
            <person name="Barbe V."/>
            <person name="Vacherie B."/>
            <person name="Santaella C."/>
            <person name="Heulin T."/>
            <person name="Achouak W."/>
        </authorList>
    </citation>
    <scope>NUCLEOTIDE SEQUENCE [LARGE SCALE GENOMIC DNA]</scope>
    <source>
        <strain evidence="2 3">NFM421</strain>
    </source>
</reference>
<organism evidence="2 3">
    <name type="scientific">Pseudomonas brassicacearum (strain NFM421)</name>
    <dbReference type="NCBI Taxonomy" id="994484"/>
    <lineage>
        <taxon>Bacteria</taxon>
        <taxon>Pseudomonadati</taxon>
        <taxon>Pseudomonadota</taxon>
        <taxon>Gammaproteobacteria</taxon>
        <taxon>Pseudomonadales</taxon>
        <taxon>Pseudomonadaceae</taxon>
        <taxon>Pseudomonas</taxon>
    </lineage>
</organism>
<reference key="2">
    <citation type="submission" date="2011-03" db="EMBL/GenBank/DDBJ databases">
        <title>Complete Genome Sequence of a beneficial plant roots-associated bacterium Pseudomonas brassicacearum.</title>
        <authorList>
            <person name="Ortet P."/>
            <person name="Barakat M."/>
            <person name="Lalaouna D."/>
            <person name="Fochesato S."/>
            <person name="Barbe V."/>
            <person name="Santaella C."/>
            <person name="Heulin T."/>
            <person name="Achouak W."/>
        </authorList>
    </citation>
    <scope>NUCLEOTIDE SEQUENCE</scope>
    <source>
        <strain>NFM421</strain>
    </source>
</reference>
<feature type="region of interest" description="Disordered" evidence="1">
    <location>
        <begin position="40"/>
        <end position="85"/>
    </location>
</feature>
<dbReference type="AlphaFoldDB" id="F2KM70"/>
<protein>
    <submittedName>
        <fullName evidence="2">Uncharacterized protein</fullName>
    </submittedName>
</protein>
<name>F2KM70_PSEBN</name>
<evidence type="ECO:0000313" key="2">
    <source>
        <dbReference type="EMBL" id="AEA71613.1"/>
    </source>
</evidence>